<proteinExistence type="predicted"/>
<feature type="transmembrane region" description="Helical" evidence="1">
    <location>
        <begin position="56"/>
        <end position="76"/>
    </location>
</feature>
<sequence>MLLRHPARVMGAVSRIRSSQRAVLGVVALVQFGLTTLPVVMLSARTDMQGEPSRPLAYVVLAGSAVFSLAWFAAALRWRWVGGVAATTLSMPALLIMLVLQAQGVLPDLDLGLYTYAYALGLAAAGLLATLSAEYLLLSQRPQPEAATAVGGR</sequence>
<organism evidence="2 3">
    <name type="scientific">Ornithinimicrobium kibberense</name>
    <dbReference type="NCBI Taxonomy" id="282060"/>
    <lineage>
        <taxon>Bacteria</taxon>
        <taxon>Bacillati</taxon>
        <taxon>Actinomycetota</taxon>
        <taxon>Actinomycetes</taxon>
        <taxon>Micrococcales</taxon>
        <taxon>Ornithinimicrobiaceae</taxon>
        <taxon>Ornithinimicrobium</taxon>
    </lineage>
</organism>
<dbReference type="EMBL" id="JBHMAX010000008">
    <property type="protein sequence ID" value="MFB9731276.1"/>
    <property type="molecule type" value="Genomic_DNA"/>
</dbReference>
<evidence type="ECO:0000313" key="2">
    <source>
        <dbReference type="EMBL" id="MFB9731276.1"/>
    </source>
</evidence>
<comment type="caution">
    <text evidence="2">The sequence shown here is derived from an EMBL/GenBank/DDBJ whole genome shotgun (WGS) entry which is preliminary data.</text>
</comment>
<gene>
    <name evidence="2" type="ORF">ACFFN0_04360</name>
</gene>
<keyword evidence="1" id="KW-0472">Membrane</keyword>
<protein>
    <submittedName>
        <fullName evidence="2">Uncharacterized protein</fullName>
    </submittedName>
</protein>
<dbReference type="RefSeq" id="WP_181409676.1">
    <property type="nucleotide sequence ID" value="NZ_JBHMAX010000008.1"/>
</dbReference>
<keyword evidence="3" id="KW-1185">Reference proteome</keyword>
<keyword evidence="1" id="KW-1133">Transmembrane helix</keyword>
<accession>A0ABV5V0F0</accession>
<dbReference type="Proteomes" id="UP001589613">
    <property type="component" value="Unassembled WGS sequence"/>
</dbReference>
<name>A0ABV5V0F0_9MICO</name>
<reference evidence="2 3" key="1">
    <citation type="submission" date="2024-09" db="EMBL/GenBank/DDBJ databases">
        <authorList>
            <person name="Sun Q."/>
            <person name="Mori K."/>
        </authorList>
    </citation>
    <scope>NUCLEOTIDE SEQUENCE [LARGE SCALE GENOMIC DNA]</scope>
    <source>
        <strain evidence="2 3">JCM 12763</strain>
    </source>
</reference>
<feature type="transmembrane region" description="Helical" evidence="1">
    <location>
        <begin position="83"/>
        <end position="104"/>
    </location>
</feature>
<feature type="transmembrane region" description="Helical" evidence="1">
    <location>
        <begin position="116"/>
        <end position="138"/>
    </location>
</feature>
<feature type="transmembrane region" description="Helical" evidence="1">
    <location>
        <begin position="21"/>
        <end position="44"/>
    </location>
</feature>
<evidence type="ECO:0000256" key="1">
    <source>
        <dbReference type="SAM" id="Phobius"/>
    </source>
</evidence>
<keyword evidence="1" id="KW-0812">Transmembrane</keyword>
<evidence type="ECO:0000313" key="3">
    <source>
        <dbReference type="Proteomes" id="UP001589613"/>
    </source>
</evidence>